<dbReference type="AlphaFoldDB" id="A0A8H7V6E6"/>
<organism evidence="1 2">
    <name type="scientific">Mucor saturninus</name>
    <dbReference type="NCBI Taxonomy" id="64648"/>
    <lineage>
        <taxon>Eukaryota</taxon>
        <taxon>Fungi</taxon>
        <taxon>Fungi incertae sedis</taxon>
        <taxon>Mucoromycota</taxon>
        <taxon>Mucoromycotina</taxon>
        <taxon>Mucoromycetes</taxon>
        <taxon>Mucorales</taxon>
        <taxon>Mucorineae</taxon>
        <taxon>Mucoraceae</taxon>
        <taxon>Mucor</taxon>
    </lineage>
</organism>
<reference evidence="1" key="1">
    <citation type="submission" date="2020-12" db="EMBL/GenBank/DDBJ databases">
        <title>Metabolic potential, ecology and presence of endohyphal bacteria is reflected in genomic diversity of Mucoromycotina.</title>
        <authorList>
            <person name="Muszewska A."/>
            <person name="Okrasinska A."/>
            <person name="Steczkiewicz K."/>
            <person name="Drgas O."/>
            <person name="Orlowska M."/>
            <person name="Perlinska-Lenart U."/>
            <person name="Aleksandrzak-Piekarczyk T."/>
            <person name="Szatraj K."/>
            <person name="Zielenkiewicz U."/>
            <person name="Pilsyk S."/>
            <person name="Malc E."/>
            <person name="Mieczkowski P."/>
            <person name="Kruszewska J.S."/>
            <person name="Biernat P."/>
            <person name="Pawlowska J."/>
        </authorList>
    </citation>
    <scope>NUCLEOTIDE SEQUENCE</scope>
    <source>
        <strain evidence="1">WA0000017839</strain>
    </source>
</reference>
<name>A0A8H7V6E6_9FUNG</name>
<dbReference type="Proteomes" id="UP000603453">
    <property type="component" value="Unassembled WGS sequence"/>
</dbReference>
<dbReference type="OrthoDB" id="2272687at2759"/>
<dbReference type="EMBL" id="JAEPRD010000055">
    <property type="protein sequence ID" value="KAG2203019.1"/>
    <property type="molecule type" value="Genomic_DNA"/>
</dbReference>
<keyword evidence="2" id="KW-1185">Reference proteome</keyword>
<evidence type="ECO:0000313" key="2">
    <source>
        <dbReference type="Proteomes" id="UP000603453"/>
    </source>
</evidence>
<accession>A0A8H7V6E6</accession>
<protein>
    <submittedName>
        <fullName evidence="1">Uncharacterized protein</fullName>
    </submittedName>
</protein>
<sequence length="156" mass="17831">MFWKTFITTTLSIRFARYARTSPTGGDVTNRTRLLKSMIMNLKERSYATKVFVSPCSWASTPLESRDLRPNSAIMDNLDVDGNTQDLLVYIKSVSHVCLVVIDFAGLTTRSEDIIKLVKTNPSLKKIAVEIFAQCNESVWEIRKIKQRIKNKNKEI</sequence>
<evidence type="ECO:0000313" key="1">
    <source>
        <dbReference type="EMBL" id="KAG2203019.1"/>
    </source>
</evidence>
<gene>
    <name evidence="1" type="ORF">INT47_013235</name>
</gene>
<proteinExistence type="predicted"/>
<comment type="caution">
    <text evidence="1">The sequence shown here is derived from an EMBL/GenBank/DDBJ whole genome shotgun (WGS) entry which is preliminary data.</text>
</comment>